<name>A0ABT7SS33_9GAMM</name>
<dbReference type="InterPro" id="IPR045061">
    <property type="entry name" value="FtsZ/CetZ"/>
</dbReference>
<dbReference type="Pfam" id="PF00091">
    <property type="entry name" value="Tubulin"/>
    <property type="match status" value="1"/>
</dbReference>
<evidence type="ECO:0000256" key="2">
    <source>
        <dbReference type="ARBA" id="ARBA00023134"/>
    </source>
</evidence>
<evidence type="ECO:0000313" key="5">
    <source>
        <dbReference type="Proteomes" id="UP001241056"/>
    </source>
</evidence>
<evidence type="ECO:0000259" key="3">
    <source>
        <dbReference type="SMART" id="SM00864"/>
    </source>
</evidence>
<sequence>MRKTLVMGLGGAGMNIAKHVKDKVGCDILAVNTNAETLAASPFSQRLQIGPSSCAGKAAKSLMRGQLAAEESLEDIKQSIKGADRLILLAGLGGGTATGAGPIIIDLALSMGMEVVLVATLPFEFESVQRATAMQALPDLEKKNIKMILHDHAKALKDGGAGKALTDYYNKASESIAKDVAELLK</sequence>
<evidence type="ECO:0000313" key="4">
    <source>
        <dbReference type="EMBL" id="MDM7858392.1"/>
    </source>
</evidence>
<dbReference type="EMBL" id="JAUCDY010000010">
    <property type="protein sequence ID" value="MDM7858392.1"/>
    <property type="molecule type" value="Genomic_DNA"/>
</dbReference>
<dbReference type="RefSeq" id="WP_289411095.1">
    <property type="nucleotide sequence ID" value="NZ_JAUCDY010000010.1"/>
</dbReference>
<dbReference type="PANTHER" id="PTHR30314">
    <property type="entry name" value="CELL DIVISION PROTEIN FTSZ-RELATED"/>
    <property type="match status" value="1"/>
</dbReference>
<dbReference type="InterPro" id="IPR036525">
    <property type="entry name" value="Tubulin/FtsZ_GTPase_sf"/>
</dbReference>
<gene>
    <name evidence="4" type="ORF">QEZ41_08910</name>
</gene>
<feature type="domain" description="Tubulin/FtsZ GTPase" evidence="3">
    <location>
        <begin position="3"/>
        <end position="180"/>
    </location>
</feature>
<dbReference type="PRINTS" id="PR00423">
    <property type="entry name" value="CELLDVISFTSZ"/>
</dbReference>
<dbReference type="SMART" id="SM00864">
    <property type="entry name" value="Tubulin"/>
    <property type="match status" value="1"/>
</dbReference>
<dbReference type="Gene3D" id="3.40.50.1440">
    <property type="entry name" value="Tubulin/FtsZ, GTPase domain"/>
    <property type="match status" value="1"/>
</dbReference>
<keyword evidence="5" id="KW-1185">Reference proteome</keyword>
<dbReference type="SUPFAM" id="SSF52490">
    <property type="entry name" value="Tubulin nucleotide-binding domain-like"/>
    <property type="match status" value="1"/>
</dbReference>
<keyword evidence="2" id="KW-0342">GTP-binding</keyword>
<dbReference type="PANTHER" id="PTHR30314:SF3">
    <property type="entry name" value="MITOCHONDRIAL DIVISION PROTEIN FSZA"/>
    <property type="match status" value="1"/>
</dbReference>
<dbReference type="InterPro" id="IPR003008">
    <property type="entry name" value="Tubulin_FtsZ_GTPase"/>
</dbReference>
<accession>A0ABT7SS33</accession>
<comment type="caution">
    <text evidence="4">The sequence shown here is derived from an EMBL/GenBank/DDBJ whole genome shotgun (WGS) entry which is preliminary data.</text>
</comment>
<organism evidence="4 5">
    <name type="scientific">Thiopseudomonas acetoxidans</name>
    <dbReference type="NCBI Taxonomy" id="3041622"/>
    <lineage>
        <taxon>Bacteria</taxon>
        <taxon>Pseudomonadati</taxon>
        <taxon>Pseudomonadota</taxon>
        <taxon>Gammaproteobacteria</taxon>
        <taxon>Pseudomonadales</taxon>
        <taxon>Pseudomonadaceae</taxon>
        <taxon>Thiopseudomonas</taxon>
    </lineage>
</organism>
<keyword evidence="1" id="KW-0547">Nucleotide-binding</keyword>
<reference evidence="4 5" key="1">
    <citation type="submission" date="2023-06" db="EMBL/GenBank/DDBJ databases">
        <title>Thiopseudomonas sp. CY1220 draft genome sequence.</title>
        <authorList>
            <person name="Zhao G."/>
            <person name="An M."/>
        </authorList>
    </citation>
    <scope>NUCLEOTIDE SEQUENCE [LARGE SCALE GENOMIC DNA]</scope>
    <source>
        <strain evidence="4 5">CY1220</strain>
    </source>
</reference>
<evidence type="ECO:0000256" key="1">
    <source>
        <dbReference type="ARBA" id="ARBA00022741"/>
    </source>
</evidence>
<proteinExistence type="predicted"/>
<protein>
    <recommendedName>
        <fullName evidence="3">Tubulin/FtsZ GTPase domain-containing protein</fullName>
    </recommendedName>
</protein>
<dbReference type="Proteomes" id="UP001241056">
    <property type="component" value="Unassembled WGS sequence"/>
</dbReference>